<gene>
    <name evidence="1" type="ORF">A3G52_04635</name>
</gene>
<comment type="caution">
    <text evidence="1">The sequence shown here is derived from an EMBL/GenBank/DDBJ whole genome shotgun (WGS) entry which is preliminary data.</text>
</comment>
<accession>A0A1G2P2A8</accession>
<dbReference type="AlphaFoldDB" id="A0A1G2P2A8"/>
<proteinExistence type="predicted"/>
<dbReference type="EMBL" id="MHSK01000011">
    <property type="protein sequence ID" value="OHA42468.1"/>
    <property type="molecule type" value="Genomic_DNA"/>
</dbReference>
<dbReference type="Proteomes" id="UP000177269">
    <property type="component" value="Unassembled WGS sequence"/>
</dbReference>
<protein>
    <submittedName>
        <fullName evidence="1">Uncharacterized protein</fullName>
    </submittedName>
</protein>
<organism evidence="1 2">
    <name type="scientific">Candidatus Taylorbacteria bacterium RIFCSPLOWO2_12_FULL_43_20</name>
    <dbReference type="NCBI Taxonomy" id="1802332"/>
    <lineage>
        <taxon>Bacteria</taxon>
        <taxon>Candidatus Tayloriibacteriota</taxon>
    </lineage>
</organism>
<evidence type="ECO:0000313" key="2">
    <source>
        <dbReference type="Proteomes" id="UP000177269"/>
    </source>
</evidence>
<evidence type="ECO:0000313" key="1">
    <source>
        <dbReference type="EMBL" id="OHA42468.1"/>
    </source>
</evidence>
<name>A0A1G2P2A8_9BACT</name>
<reference evidence="1 2" key="1">
    <citation type="journal article" date="2016" name="Nat. Commun.">
        <title>Thousands of microbial genomes shed light on interconnected biogeochemical processes in an aquifer system.</title>
        <authorList>
            <person name="Anantharaman K."/>
            <person name="Brown C.T."/>
            <person name="Hug L.A."/>
            <person name="Sharon I."/>
            <person name="Castelle C.J."/>
            <person name="Probst A.J."/>
            <person name="Thomas B.C."/>
            <person name="Singh A."/>
            <person name="Wilkins M.J."/>
            <person name="Karaoz U."/>
            <person name="Brodie E.L."/>
            <person name="Williams K.H."/>
            <person name="Hubbard S.S."/>
            <person name="Banfield J.F."/>
        </authorList>
    </citation>
    <scope>NUCLEOTIDE SEQUENCE [LARGE SCALE GENOMIC DNA]</scope>
</reference>
<sequence length="98" mass="11381">MQFEAQARIATKMYVLYIAGANGACNKEMRRLRKFYKRSNIDTRHTPQLKHEFSESGFAYPDFLRFQKISPDSIAIESITVRIVYGTRIKQKAPNYGT</sequence>